<evidence type="ECO:0000259" key="6">
    <source>
        <dbReference type="Pfam" id="PF17136"/>
    </source>
</evidence>
<dbReference type="InterPro" id="IPR041988">
    <property type="entry name" value="Ribosomal_uL24_KOW"/>
</dbReference>
<dbReference type="InterPro" id="IPR014722">
    <property type="entry name" value="Rib_uL2_dom2"/>
</dbReference>
<feature type="domain" description="Large ribosomal subunit protein uL24 C-terminal" evidence="6">
    <location>
        <begin position="29"/>
        <end position="91"/>
    </location>
</feature>
<evidence type="ECO:0000256" key="2">
    <source>
        <dbReference type="ARBA" id="ARBA00022980"/>
    </source>
</evidence>
<dbReference type="Gene3D" id="2.30.30.30">
    <property type="match status" value="1"/>
</dbReference>
<dbReference type="PANTHER" id="PTHR12903">
    <property type="entry name" value="MITOCHONDRIAL RIBOSOMAL PROTEIN L24"/>
    <property type="match status" value="1"/>
</dbReference>
<protein>
    <recommendedName>
        <fullName evidence="8">50S ribosomal protein L24, chloroplastic</fullName>
    </recommendedName>
</protein>
<evidence type="ECO:0000256" key="3">
    <source>
        <dbReference type="ARBA" id="ARBA00023274"/>
    </source>
</evidence>
<keyword evidence="3" id="KW-0687">Ribonucleoprotein</keyword>
<dbReference type="SUPFAM" id="SSF50104">
    <property type="entry name" value="Translation proteins SH3-like domain"/>
    <property type="match status" value="1"/>
</dbReference>
<dbReference type="InterPro" id="IPR003256">
    <property type="entry name" value="Ribosomal_uL24"/>
</dbReference>
<evidence type="ECO:0000256" key="4">
    <source>
        <dbReference type="SAM" id="MobiDB-lite"/>
    </source>
</evidence>
<evidence type="ECO:0000259" key="5">
    <source>
        <dbReference type="Pfam" id="PF00467"/>
    </source>
</evidence>
<accession>A0A7S4PGC6</accession>
<dbReference type="Pfam" id="PF00467">
    <property type="entry name" value="KOW"/>
    <property type="match status" value="1"/>
</dbReference>
<dbReference type="InterPro" id="IPR005824">
    <property type="entry name" value="KOW"/>
</dbReference>
<evidence type="ECO:0000256" key="1">
    <source>
        <dbReference type="ARBA" id="ARBA00010618"/>
    </source>
</evidence>
<dbReference type="EMBL" id="HBKR01035829">
    <property type="protein sequence ID" value="CAE2334131.1"/>
    <property type="molecule type" value="Transcribed_RNA"/>
</dbReference>
<dbReference type="Pfam" id="PF17136">
    <property type="entry name" value="ribosomal_L24"/>
    <property type="match status" value="1"/>
</dbReference>
<name>A0A7S4PGC6_9EUKA</name>
<keyword evidence="2" id="KW-0689">Ribosomal protein</keyword>
<gene>
    <name evidence="7" type="ORF">NAES01612_LOCUS23438</name>
</gene>
<sequence length="150" mass="17085">MVTVGKDKGKIGKVMKVDRDQNKVTVEGLNLVKKHIKRTEERKGTILTKEMPIQISNVALLDPVDGKPCRVRWHLQDGEKVRVSKRSGAVIEKPEILKDRKAKRPEPGEKDTLEDVVQLRTFDERDLLPPHIRKLTPQDVENAPNEATQQ</sequence>
<feature type="region of interest" description="Disordered" evidence="4">
    <location>
        <begin position="127"/>
        <end position="150"/>
    </location>
</feature>
<dbReference type="AlphaFoldDB" id="A0A7S4PGC6"/>
<reference evidence="7" key="1">
    <citation type="submission" date="2021-01" db="EMBL/GenBank/DDBJ databases">
        <authorList>
            <person name="Corre E."/>
            <person name="Pelletier E."/>
            <person name="Niang G."/>
            <person name="Scheremetjew M."/>
            <person name="Finn R."/>
            <person name="Kale V."/>
            <person name="Holt S."/>
            <person name="Cochrane G."/>
            <person name="Meng A."/>
            <person name="Brown T."/>
            <person name="Cohen L."/>
        </authorList>
    </citation>
    <scope>NUCLEOTIDE SEQUENCE</scope>
    <source>
        <strain evidence="7">SoJaBio B1-5/56/2</strain>
    </source>
</reference>
<proteinExistence type="inferred from homology"/>
<organism evidence="7">
    <name type="scientific">Paramoeba aestuarina</name>
    <dbReference type="NCBI Taxonomy" id="180227"/>
    <lineage>
        <taxon>Eukaryota</taxon>
        <taxon>Amoebozoa</taxon>
        <taxon>Discosea</taxon>
        <taxon>Flabellinia</taxon>
        <taxon>Dactylopodida</taxon>
        <taxon>Paramoebidae</taxon>
        <taxon>Paramoeba</taxon>
    </lineage>
</organism>
<dbReference type="GO" id="GO:0003723">
    <property type="term" value="F:RNA binding"/>
    <property type="evidence" value="ECO:0007669"/>
    <property type="project" value="InterPro"/>
</dbReference>
<feature type="domain" description="KOW" evidence="5">
    <location>
        <begin position="1"/>
        <end position="27"/>
    </location>
</feature>
<dbReference type="InterPro" id="IPR008991">
    <property type="entry name" value="Translation_prot_SH3-like_sf"/>
</dbReference>
<evidence type="ECO:0000313" key="7">
    <source>
        <dbReference type="EMBL" id="CAE2334131.1"/>
    </source>
</evidence>
<dbReference type="GO" id="GO:1990904">
    <property type="term" value="C:ribonucleoprotein complex"/>
    <property type="evidence" value="ECO:0007669"/>
    <property type="project" value="UniProtKB-KW"/>
</dbReference>
<dbReference type="CDD" id="cd06089">
    <property type="entry name" value="KOW_RPL26"/>
    <property type="match status" value="1"/>
</dbReference>
<dbReference type="GO" id="GO:0003735">
    <property type="term" value="F:structural constituent of ribosome"/>
    <property type="evidence" value="ECO:0007669"/>
    <property type="project" value="InterPro"/>
</dbReference>
<dbReference type="GO" id="GO:0006412">
    <property type="term" value="P:translation"/>
    <property type="evidence" value="ECO:0007669"/>
    <property type="project" value="InterPro"/>
</dbReference>
<dbReference type="GO" id="GO:0005840">
    <property type="term" value="C:ribosome"/>
    <property type="evidence" value="ECO:0007669"/>
    <property type="project" value="UniProtKB-KW"/>
</dbReference>
<dbReference type="HAMAP" id="MF_01326_B">
    <property type="entry name" value="Ribosomal_uL24_B"/>
    <property type="match status" value="1"/>
</dbReference>
<dbReference type="NCBIfam" id="TIGR01079">
    <property type="entry name" value="rplX_bact"/>
    <property type="match status" value="1"/>
</dbReference>
<dbReference type="InterPro" id="IPR057264">
    <property type="entry name" value="Ribosomal_uL24_C"/>
</dbReference>
<comment type="similarity">
    <text evidence="1">Belongs to the universal ribosomal protein uL24 family.</text>
</comment>
<evidence type="ECO:0008006" key="8">
    <source>
        <dbReference type="Google" id="ProtNLM"/>
    </source>
</evidence>